<protein>
    <submittedName>
        <fullName evidence="2">Rod-binding protein</fullName>
    </submittedName>
</protein>
<evidence type="ECO:0000259" key="1">
    <source>
        <dbReference type="Pfam" id="PF10135"/>
    </source>
</evidence>
<dbReference type="RefSeq" id="WP_206939200.1">
    <property type="nucleotide sequence ID" value="NZ_JAFLNF010000002.1"/>
</dbReference>
<reference evidence="2" key="1">
    <citation type="submission" date="2021-03" db="EMBL/GenBank/DDBJ databases">
        <title>Roseibium sp. CAU 1637 isolated from Incheon.</title>
        <authorList>
            <person name="Kim W."/>
        </authorList>
    </citation>
    <scope>NUCLEOTIDE SEQUENCE</scope>
    <source>
        <strain evidence="2">CAU 1637</strain>
    </source>
</reference>
<name>A0A939ELV1_9HYPH</name>
<dbReference type="AlphaFoldDB" id="A0A939ELV1"/>
<evidence type="ECO:0000313" key="2">
    <source>
        <dbReference type="EMBL" id="MBO0344981.1"/>
    </source>
</evidence>
<dbReference type="InterPro" id="IPR019301">
    <property type="entry name" value="Flagellar_prot_FlgJ_N"/>
</dbReference>
<sequence length="107" mass="11494">MVDTATTLTGQYGLNTASAALSRASISSEKTDVREAAEEFESVFLRTMLQNMFTGLDEGGTWGKGHGSEAWQGMLIEEYAKNISQAGGVGLADSVERQLLQMQESAQ</sequence>
<feature type="domain" description="Flagellar protein FlgJ N-terminal" evidence="1">
    <location>
        <begin position="51"/>
        <end position="98"/>
    </location>
</feature>
<comment type="caution">
    <text evidence="2">The sequence shown here is derived from an EMBL/GenBank/DDBJ whole genome shotgun (WGS) entry which is preliminary data.</text>
</comment>
<gene>
    <name evidence="2" type="ORF">J0X15_07115</name>
</gene>
<dbReference type="Pfam" id="PF10135">
    <property type="entry name" value="Rod-binding"/>
    <property type="match status" value="1"/>
</dbReference>
<dbReference type="EMBL" id="JAFLNF010000002">
    <property type="protein sequence ID" value="MBO0344981.1"/>
    <property type="molecule type" value="Genomic_DNA"/>
</dbReference>
<keyword evidence="3" id="KW-1185">Reference proteome</keyword>
<evidence type="ECO:0000313" key="3">
    <source>
        <dbReference type="Proteomes" id="UP000664779"/>
    </source>
</evidence>
<organism evidence="2 3">
    <name type="scientific">Roseibium limicola</name>
    <dbReference type="NCBI Taxonomy" id="2816037"/>
    <lineage>
        <taxon>Bacteria</taxon>
        <taxon>Pseudomonadati</taxon>
        <taxon>Pseudomonadota</taxon>
        <taxon>Alphaproteobacteria</taxon>
        <taxon>Hyphomicrobiales</taxon>
        <taxon>Stappiaceae</taxon>
        <taxon>Roseibium</taxon>
    </lineage>
</organism>
<proteinExistence type="predicted"/>
<dbReference type="Proteomes" id="UP000664779">
    <property type="component" value="Unassembled WGS sequence"/>
</dbReference>
<accession>A0A939ELV1</accession>